<dbReference type="RefSeq" id="WP_021197678.1">
    <property type="nucleotide sequence ID" value="NZ_CP012606.1"/>
</dbReference>
<evidence type="ECO:0000259" key="7">
    <source>
        <dbReference type="PROSITE" id="PS51296"/>
    </source>
</evidence>
<keyword evidence="3" id="KW-0479">Metal-binding</keyword>
<keyword evidence="11" id="KW-1185">Reference proteome</keyword>
<dbReference type="SUPFAM" id="SSF55961">
    <property type="entry name" value="Bet v1-like"/>
    <property type="match status" value="1"/>
</dbReference>
<dbReference type="GO" id="GO:0051537">
    <property type="term" value="F:2 iron, 2 sulfur cluster binding"/>
    <property type="evidence" value="ECO:0007669"/>
    <property type="project" value="UniProtKB-KW"/>
</dbReference>
<evidence type="ECO:0000256" key="3">
    <source>
        <dbReference type="ARBA" id="ARBA00022723"/>
    </source>
</evidence>
<keyword evidence="6" id="KW-0411">Iron-sulfur</keyword>
<dbReference type="PANTHER" id="PTHR21266">
    <property type="entry name" value="IRON-SULFUR DOMAIN CONTAINING PROTEIN"/>
    <property type="match status" value="1"/>
</dbReference>
<dbReference type="PATRIC" id="fig|190721.6.peg.4311"/>
<keyword evidence="5" id="KW-0408">Iron</keyword>
<evidence type="ECO:0000313" key="10">
    <source>
        <dbReference type="Proteomes" id="UP000077927"/>
    </source>
</evidence>
<dbReference type="SUPFAM" id="SSF50022">
    <property type="entry name" value="ISP domain"/>
    <property type="match status" value="1"/>
</dbReference>
<sequence>MSTTGYRIEAKPLGDRFARGWHCLGLAADYRDGKPHTLNIFGRRLAAFADSTGQIRVVDSFCPHMGGDLSTGTVQGDELVCPFHGWKWGGDGACKEIPYCKRVPLKARIGSWTTSEQNHLLFIWHDPEGKAPPPEVAIPRIDACYSDEWHDWAIDKMVINTNCRELVDNISDMAHFDTVHGTKLDYFANLFEGHKATQLMIGCSKRLSGEDRLTALSTYFGPAYHITQMTGSAGGQPINSILLNCHVPIDQNSFELRYGVLVKRIPSLPEEQSQAIAQAYVQQAREAFYEDVSIWASKARIDNPVMCEADGPIYQAREWYGQFYVDADAVTPNSVARRVVELNPGGIEPSALHHVFEA</sequence>
<evidence type="ECO:0000313" key="9">
    <source>
        <dbReference type="EMBL" id="ANJ74940.1"/>
    </source>
</evidence>
<gene>
    <name evidence="9" type="ORF">A9Y76_20560</name>
    <name evidence="8" type="ORF">ACS15_4367</name>
</gene>
<protein>
    <submittedName>
        <fullName evidence="9">3-ketosteroid-9-alpha-hydroxylase</fullName>
    </submittedName>
    <submittedName>
        <fullName evidence="8">Rieske domain protein</fullName>
    </submittedName>
</protein>
<dbReference type="KEGG" id="rin:ACS15_4367"/>
<dbReference type="EMBL" id="CP012606">
    <property type="protein sequence ID" value="ANH76934.1"/>
    <property type="molecule type" value="Genomic_DNA"/>
</dbReference>
<dbReference type="OrthoDB" id="9790995at2"/>
<organism evidence="9 11">
    <name type="scientific">Ralstonia insidiosa</name>
    <dbReference type="NCBI Taxonomy" id="190721"/>
    <lineage>
        <taxon>Bacteria</taxon>
        <taxon>Pseudomonadati</taxon>
        <taxon>Pseudomonadota</taxon>
        <taxon>Betaproteobacteria</taxon>
        <taxon>Burkholderiales</taxon>
        <taxon>Burkholderiaceae</taxon>
        <taxon>Ralstonia</taxon>
    </lineage>
</organism>
<evidence type="ECO:0000256" key="4">
    <source>
        <dbReference type="ARBA" id="ARBA00023002"/>
    </source>
</evidence>
<comment type="cofactor">
    <cofactor evidence="1">
        <name>Fe cation</name>
        <dbReference type="ChEBI" id="CHEBI:24875"/>
    </cofactor>
</comment>
<dbReference type="Gene3D" id="3.90.380.10">
    <property type="entry name" value="Naphthalene 1,2-dioxygenase Alpha Subunit, Chain A, domain 1"/>
    <property type="match status" value="1"/>
</dbReference>
<dbReference type="InterPro" id="IPR050584">
    <property type="entry name" value="Cholesterol_7-desaturase"/>
</dbReference>
<dbReference type="GO" id="GO:0046872">
    <property type="term" value="F:metal ion binding"/>
    <property type="evidence" value="ECO:0007669"/>
    <property type="project" value="UniProtKB-KW"/>
</dbReference>
<accession>A0A192A393</accession>
<evidence type="ECO:0000256" key="1">
    <source>
        <dbReference type="ARBA" id="ARBA00001962"/>
    </source>
</evidence>
<dbReference type="GeneID" id="61528430"/>
<name>A0A192A393_9RALS</name>
<dbReference type="PANTHER" id="PTHR21266:SF60">
    <property type="entry name" value="3-KETOSTEROID-9-ALPHA-MONOOXYGENASE, OXYGENASE COMPONENT"/>
    <property type="match status" value="1"/>
</dbReference>
<dbReference type="GO" id="GO:0008203">
    <property type="term" value="P:cholesterol metabolic process"/>
    <property type="evidence" value="ECO:0007669"/>
    <property type="project" value="InterPro"/>
</dbReference>
<dbReference type="Proteomes" id="UP000078572">
    <property type="component" value="Chromosome 2"/>
</dbReference>
<dbReference type="InterPro" id="IPR017941">
    <property type="entry name" value="Rieske_2Fe-2S"/>
</dbReference>
<evidence type="ECO:0000256" key="2">
    <source>
        <dbReference type="ARBA" id="ARBA00022714"/>
    </source>
</evidence>
<dbReference type="Pfam" id="PF00355">
    <property type="entry name" value="Rieske"/>
    <property type="match status" value="1"/>
</dbReference>
<reference evidence="9" key="3">
    <citation type="submission" date="2016-06" db="EMBL/GenBank/DDBJ databases">
        <authorList>
            <person name="Kjaerup R.B."/>
            <person name="Dalgaard T.S."/>
            <person name="Juul-Madsen H.R."/>
        </authorList>
    </citation>
    <scope>NUCLEOTIDE SEQUENCE [LARGE SCALE GENOMIC DNA]</scope>
    <source>
        <strain evidence="9">ATCC 49129</strain>
    </source>
</reference>
<feature type="domain" description="Rieske" evidence="7">
    <location>
        <begin position="21"/>
        <end position="123"/>
    </location>
</feature>
<dbReference type="Pfam" id="PF19298">
    <property type="entry name" value="KshA_C"/>
    <property type="match status" value="1"/>
</dbReference>
<dbReference type="STRING" id="190721.ACS15_4367"/>
<dbReference type="Gene3D" id="2.102.10.10">
    <property type="entry name" value="Rieske [2Fe-2S] iron-sulphur domain"/>
    <property type="match status" value="1"/>
</dbReference>
<keyword evidence="4" id="KW-0560">Oxidoreductase</keyword>
<evidence type="ECO:0000256" key="6">
    <source>
        <dbReference type="ARBA" id="ARBA00023014"/>
    </source>
</evidence>
<evidence type="ECO:0000313" key="11">
    <source>
        <dbReference type="Proteomes" id="UP000078572"/>
    </source>
</evidence>
<dbReference type="GO" id="GO:0016491">
    <property type="term" value="F:oxidoreductase activity"/>
    <property type="evidence" value="ECO:0007669"/>
    <property type="project" value="UniProtKB-KW"/>
</dbReference>
<evidence type="ECO:0000256" key="5">
    <source>
        <dbReference type="ARBA" id="ARBA00023004"/>
    </source>
</evidence>
<dbReference type="Proteomes" id="UP000077927">
    <property type="component" value="Chromosome 2"/>
</dbReference>
<reference evidence="8 10" key="1">
    <citation type="submission" date="2015-09" db="EMBL/GenBank/DDBJ databases">
        <authorList>
            <person name="Xu Y."/>
            <person name="Nagy A."/>
            <person name="Liu N.T."/>
            <person name="Nou X."/>
        </authorList>
    </citation>
    <scope>NUCLEOTIDE SEQUENCE [LARGE SCALE GENOMIC DNA]</scope>
    <source>
        <strain evidence="8 10">FC1138</strain>
    </source>
</reference>
<reference evidence="11" key="2">
    <citation type="submission" date="2016-06" db="EMBL/GenBank/DDBJ databases">
        <authorList>
            <person name="Xu Y."/>
            <person name="Nagy A."/>
            <person name="Yan X."/>
            <person name="Kim S.W."/>
            <person name="Haley B."/>
            <person name="Liu N.T."/>
            <person name="Nou X."/>
        </authorList>
    </citation>
    <scope>NUCLEOTIDE SEQUENCE [LARGE SCALE GENOMIC DNA]</scope>
    <source>
        <strain evidence="11">ATCC 49129</strain>
    </source>
</reference>
<proteinExistence type="predicted"/>
<dbReference type="AlphaFoldDB" id="A0A192A393"/>
<dbReference type="EMBL" id="CP016023">
    <property type="protein sequence ID" value="ANJ74940.1"/>
    <property type="molecule type" value="Genomic_DNA"/>
</dbReference>
<dbReference type="PROSITE" id="PS51296">
    <property type="entry name" value="RIESKE"/>
    <property type="match status" value="1"/>
</dbReference>
<evidence type="ECO:0000313" key="8">
    <source>
        <dbReference type="EMBL" id="ANH76934.1"/>
    </source>
</evidence>
<dbReference type="InterPro" id="IPR036922">
    <property type="entry name" value="Rieske_2Fe-2S_sf"/>
</dbReference>
<dbReference type="InterPro" id="IPR045605">
    <property type="entry name" value="KshA-like_C"/>
</dbReference>
<keyword evidence="2" id="KW-0001">2Fe-2S</keyword>